<feature type="transmembrane region" description="Helical" evidence="9">
    <location>
        <begin position="121"/>
        <end position="142"/>
    </location>
</feature>
<feature type="transmembrane region" description="Helical" evidence="9">
    <location>
        <begin position="312"/>
        <end position="332"/>
    </location>
</feature>
<dbReference type="InterPro" id="IPR051084">
    <property type="entry name" value="H+-coupled_symporters"/>
</dbReference>
<feature type="transmembrane region" description="Helical" evidence="9">
    <location>
        <begin position="162"/>
        <end position="186"/>
    </location>
</feature>
<evidence type="ECO:0000256" key="8">
    <source>
        <dbReference type="ARBA" id="ARBA00023136"/>
    </source>
</evidence>
<feature type="transmembrane region" description="Helical" evidence="9">
    <location>
        <begin position="249"/>
        <end position="268"/>
    </location>
</feature>
<dbReference type="PANTHER" id="PTHR43528">
    <property type="entry name" value="ALPHA-KETOGLUTARATE PERMEASE"/>
    <property type="match status" value="1"/>
</dbReference>
<dbReference type="Gene3D" id="1.20.1250.20">
    <property type="entry name" value="MFS general substrate transporter like domains"/>
    <property type="match status" value="2"/>
</dbReference>
<dbReference type="SUPFAM" id="SSF103473">
    <property type="entry name" value="MFS general substrate transporter"/>
    <property type="match status" value="1"/>
</dbReference>
<protein>
    <submittedName>
        <fullName evidence="11">MFS transporter</fullName>
    </submittedName>
</protein>
<feature type="transmembrane region" description="Helical" evidence="9">
    <location>
        <begin position="338"/>
        <end position="364"/>
    </location>
</feature>
<feature type="transmembrane region" description="Helical" evidence="9">
    <location>
        <begin position="376"/>
        <end position="398"/>
    </location>
</feature>
<dbReference type="EMBL" id="RZYA01000008">
    <property type="protein sequence ID" value="RVU23246.1"/>
    <property type="molecule type" value="Genomic_DNA"/>
</dbReference>
<proteinExistence type="inferred from homology"/>
<feature type="transmembrane region" description="Helical" evidence="9">
    <location>
        <begin position="280"/>
        <end position="300"/>
    </location>
</feature>
<comment type="similarity">
    <text evidence="2">Belongs to the major facilitator superfamily. Metabolite:H+ Symporter (MHS) family (TC 2.A.1.6) family.</text>
</comment>
<feature type="transmembrane region" description="Helical" evidence="9">
    <location>
        <begin position="94"/>
        <end position="115"/>
    </location>
</feature>
<dbReference type="Pfam" id="PF07690">
    <property type="entry name" value="MFS_1"/>
    <property type="match status" value="2"/>
</dbReference>
<evidence type="ECO:0000256" key="3">
    <source>
        <dbReference type="ARBA" id="ARBA00022448"/>
    </source>
</evidence>
<keyword evidence="3" id="KW-0813">Transport</keyword>
<dbReference type="OrthoDB" id="9066401at2"/>
<evidence type="ECO:0000256" key="4">
    <source>
        <dbReference type="ARBA" id="ARBA00022475"/>
    </source>
</evidence>
<dbReference type="InterPro" id="IPR036259">
    <property type="entry name" value="MFS_trans_sf"/>
</dbReference>
<organism evidence="11 12">
    <name type="scientific">Streptomyces antnestii</name>
    <dbReference type="NCBI Taxonomy" id="2494256"/>
    <lineage>
        <taxon>Bacteria</taxon>
        <taxon>Bacillati</taxon>
        <taxon>Actinomycetota</taxon>
        <taxon>Actinomycetes</taxon>
        <taxon>Kitasatosporales</taxon>
        <taxon>Streptomycetaceae</taxon>
        <taxon>Streptomyces</taxon>
    </lineage>
</organism>
<keyword evidence="4" id="KW-1003">Cell membrane</keyword>
<dbReference type="InterPro" id="IPR020846">
    <property type="entry name" value="MFS_dom"/>
</dbReference>
<evidence type="ECO:0000259" key="10">
    <source>
        <dbReference type="PROSITE" id="PS50850"/>
    </source>
</evidence>
<dbReference type="InterPro" id="IPR011701">
    <property type="entry name" value="MFS"/>
</dbReference>
<evidence type="ECO:0000313" key="12">
    <source>
        <dbReference type="Proteomes" id="UP000283128"/>
    </source>
</evidence>
<dbReference type="PANTHER" id="PTHR43528:SF1">
    <property type="entry name" value="ALPHA-KETOGLUTARATE PERMEASE"/>
    <property type="match status" value="1"/>
</dbReference>
<comment type="caution">
    <text evidence="11">The sequence shown here is derived from an EMBL/GenBank/DDBJ whole genome shotgun (WGS) entry which is preliminary data.</text>
</comment>
<gene>
    <name evidence="11" type="ORF">EOT10_19775</name>
</gene>
<keyword evidence="5 9" id="KW-0812">Transmembrane</keyword>
<evidence type="ECO:0000256" key="5">
    <source>
        <dbReference type="ARBA" id="ARBA00022692"/>
    </source>
</evidence>
<name>A0A3S2YZZ6_9ACTN</name>
<feature type="transmembrane region" description="Helical" evidence="9">
    <location>
        <begin position="192"/>
        <end position="212"/>
    </location>
</feature>
<evidence type="ECO:0000256" key="9">
    <source>
        <dbReference type="SAM" id="Phobius"/>
    </source>
</evidence>
<sequence length="432" mass="45047">MTAAPSSLSTTKVPNRRRQLIAGTIGHLVEWFDWSAYAYLAVFFADQFFPKQSGAGLVPLLATFGVFAVGFLARPFGGLALGAFGDRYGRRAGLSLSIALMGGGSLLVAVCPTYAQIGVLAPVLLVIARLVQGLATGGEWGAASAFMVESAPSHRRGLYSSFLYVGSNIGKIALTGAGGLLVAALGEQAMEGYGWRILFGTGALLAVVGWWIRRSAEETAAHAGHRAGAIERPGVFEFVRRYPAQTFQIFGLTLGPAVAFYTWTAYLPTYAVTAGGIDKGQAMTAATVSLVAFAIAQPFVGMVSDRIGRKPLMLLYAIGFIVGTVPLLSAIGDTVQSLILVQGTGLLLLSGTTAIAAAVSVELFPAQVRVSGISVPYALSVAVFGGTAPVIATALQSAGHAGWFGWYVVACTAVTLITVLTLRETHRAPLPE</sequence>
<evidence type="ECO:0000256" key="6">
    <source>
        <dbReference type="ARBA" id="ARBA00022847"/>
    </source>
</evidence>
<evidence type="ECO:0000256" key="1">
    <source>
        <dbReference type="ARBA" id="ARBA00004651"/>
    </source>
</evidence>
<evidence type="ECO:0000256" key="7">
    <source>
        <dbReference type="ARBA" id="ARBA00022989"/>
    </source>
</evidence>
<feature type="transmembrane region" description="Helical" evidence="9">
    <location>
        <begin position="20"/>
        <end position="42"/>
    </location>
</feature>
<dbReference type="GO" id="GO:0015293">
    <property type="term" value="F:symporter activity"/>
    <property type="evidence" value="ECO:0007669"/>
    <property type="project" value="UniProtKB-KW"/>
</dbReference>
<dbReference type="PROSITE" id="PS00217">
    <property type="entry name" value="SUGAR_TRANSPORT_2"/>
    <property type="match status" value="1"/>
</dbReference>
<dbReference type="PROSITE" id="PS50850">
    <property type="entry name" value="MFS"/>
    <property type="match status" value="1"/>
</dbReference>
<dbReference type="Proteomes" id="UP000283128">
    <property type="component" value="Unassembled WGS sequence"/>
</dbReference>
<dbReference type="GO" id="GO:0005886">
    <property type="term" value="C:plasma membrane"/>
    <property type="evidence" value="ECO:0007669"/>
    <property type="project" value="UniProtKB-SubCell"/>
</dbReference>
<evidence type="ECO:0000256" key="2">
    <source>
        <dbReference type="ARBA" id="ARBA00008240"/>
    </source>
</evidence>
<dbReference type="PROSITE" id="PS00216">
    <property type="entry name" value="SUGAR_TRANSPORT_1"/>
    <property type="match status" value="1"/>
</dbReference>
<accession>A0A3S2YZZ6</accession>
<keyword evidence="12" id="KW-1185">Reference proteome</keyword>
<keyword evidence="7 9" id="KW-1133">Transmembrane helix</keyword>
<keyword evidence="8 9" id="KW-0472">Membrane</keyword>
<dbReference type="InterPro" id="IPR005829">
    <property type="entry name" value="Sugar_transporter_CS"/>
</dbReference>
<feature type="transmembrane region" description="Helical" evidence="9">
    <location>
        <begin position="404"/>
        <end position="422"/>
    </location>
</feature>
<comment type="subcellular location">
    <subcellularLocation>
        <location evidence="1">Cell membrane</location>
        <topology evidence="1">Multi-pass membrane protein</topology>
    </subcellularLocation>
</comment>
<keyword evidence="6" id="KW-0769">Symport</keyword>
<dbReference type="AlphaFoldDB" id="A0A3S2YZZ6"/>
<reference evidence="11 12" key="1">
    <citation type="submission" date="2019-01" db="EMBL/GenBank/DDBJ databases">
        <title>Genome sequences of Streptomyces and Rhizobium isolates collected from root and soil.</title>
        <authorList>
            <person name="Chhettri S."/>
            <person name="Sevigny J.L."/>
            <person name="Sen A."/>
            <person name="Ennis N."/>
            <person name="Tisa L."/>
        </authorList>
    </citation>
    <scope>NUCLEOTIDE SEQUENCE [LARGE SCALE GENOMIC DNA]</scope>
    <source>
        <strain evidence="11 12">San01</strain>
    </source>
</reference>
<feature type="domain" description="Major facilitator superfamily (MFS) profile" evidence="10">
    <location>
        <begin position="19"/>
        <end position="427"/>
    </location>
</feature>
<evidence type="ECO:0000313" key="11">
    <source>
        <dbReference type="EMBL" id="RVU23246.1"/>
    </source>
</evidence>